<evidence type="ECO:0000313" key="2">
    <source>
        <dbReference type="EMBL" id="KAJ7025282.1"/>
    </source>
</evidence>
<accession>A0AAD6WU20</accession>
<evidence type="ECO:0000313" key="3">
    <source>
        <dbReference type="Proteomes" id="UP001218188"/>
    </source>
</evidence>
<comment type="caution">
    <text evidence="2">The sequence shown here is derived from an EMBL/GenBank/DDBJ whole genome shotgun (WGS) entry which is preliminary data.</text>
</comment>
<sequence length="260" mass="27531">MLSHEPKGELSKTASTTISALPLSSGHSALHQPYLGLSQACLPAPQAWNSPLVLKFTGAPPLALLLAPAPLRPASPNRWFYAPLAVGVRHNRFCTPRRAPLAPPPPAPPSTLSTVLYRQTTSPTRTPEIPSPALASRTHHGRFSTAHAAPLVSAPLPSIRLIDSAPWLCASATACPTSPARTACTRPCPSIRLVDGTSSSYNLTHTHPAISRPAMALRICHGRFCAPRPGPLALAPPPLHPLIDSSLSLFEVAPTRPRNI</sequence>
<dbReference type="Proteomes" id="UP001218188">
    <property type="component" value="Unassembled WGS sequence"/>
</dbReference>
<reference evidence="2" key="1">
    <citation type="submission" date="2023-03" db="EMBL/GenBank/DDBJ databases">
        <title>Massive genome expansion in bonnet fungi (Mycena s.s.) driven by repeated elements and novel gene families across ecological guilds.</title>
        <authorList>
            <consortium name="Lawrence Berkeley National Laboratory"/>
            <person name="Harder C.B."/>
            <person name="Miyauchi S."/>
            <person name="Viragh M."/>
            <person name="Kuo A."/>
            <person name="Thoen E."/>
            <person name="Andreopoulos B."/>
            <person name="Lu D."/>
            <person name="Skrede I."/>
            <person name="Drula E."/>
            <person name="Henrissat B."/>
            <person name="Morin E."/>
            <person name="Kohler A."/>
            <person name="Barry K."/>
            <person name="LaButti K."/>
            <person name="Morin E."/>
            <person name="Salamov A."/>
            <person name="Lipzen A."/>
            <person name="Mereny Z."/>
            <person name="Hegedus B."/>
            <person name="Baldrian P."/>
            <person name="Stursova M."/>
            <person name="Weitz H."/>
            <person name="Taylor A."/>
            <person name="Grigoriev I.V."/>
            <person name="Nagy L.G."/>
            <person name="Martin F."/>
            <person name="Kauserud H."/>
        </authorList>
    </citation>
    <scope>NUCLEOTIDE SEQUENCE</scope>
    <source>
        <strain evidence="2">CBHHK200</strain>
    </source>
</reference>
<dbReference type="AlphaFoldDB" id="A0AAD6WU20"/>
<proteinExistence type="predicted"/>
<feature type="region of interest" description="Disordered" evidence="1">
    <location>
        <begin position="118"/>
        <end position="140"/>
    </location>
</feature>
<name>A0AAD6WU20_9AGAR</name>
<gene>
    <name evidence="2" type="ORF">C8F04DRAFT_1269408</name>
</gene>
<evidence type="ECO:0000256" key="1">
    <source>
        <dbReference type="SAM" id="MobiDB-lite"/>
    </source>
</evidence>
<organism evidence="2 3">
    <name type="scientific">Mycena alexandri</name>
    <dbReference type="NCBI Taxonomy" id="1745969"/>
    <lineage>
        <taxon>Eukaryota</taxon>
        <taxon>Fungi</taxon>
        <taxon>Dikarya</taxon>
        <taxon>Basidiomycota</taxon>
        <taxon>Agaricomycotina</taxon>
        <taxon>Agaricomycetes</taxon>
        <taxon>Agaricomycetidae</taxon>
        <taxon>Agaricales</taxon>
        <taxon>Marasmiineae</taxon>
        <taxon>Mycenaceae</taxon>
        <taxon>Mycena</taxon>
    </lineage>
</organism>
<protein>
    <submittedName>
        <fullName evidence="2">Uncharacterized protein</fullName>
    </submittedName>
</protein>
<dbReference type="EMBL" id="JARJCM010000156">
    <property type="protein sequence ID" value="KAJ7025282.1"/>
    <property type="molecule type" value="Genomic_DNA"/>
</dbReference>
<keyword evidence="3" id="KW-1185">Reference proteome</keyword>